<dbReference type="RefSeq" id="YP_010358946.1">
    <property type="nucleotide sequence ID" value="NC_062768.1"/>
</dbReference>
<dbReference type="Proteomes" id="UP000827406">
    <property type="component" value="Segment"/>
</dbReference>
<evidence type="ECO:0000313" key="2">
    <source>
        <dbReference type="Proteomes" id="UP000827406"/>
    </source>
</evidence>
<name>A0AAE7RU17_9CAUD</name>
<reference evidence="1 2" key="1">
    <citation type="submission" date="2021-04" db="EMBL/GenBank/DDBJ databases">
        <authorList>
            <person name="Shkoporov A.N."/>
            <person name="Stockdale S.R."/>
            <person name="Guerin E."/>
            <person name="Ross R.P."/>
            <person name="Hill C."/>
        </authorList>
    </citation>
    <scope>NUCLEOTIDE SEQUENCE [LARGE SCALE GENOMIC DNA]</scope>
    <source>
        <strain evidence="2">cr151_1</strain>
    </source>
</reference>
<dbReference type="KEGG" id="vg:75691884"/>
<protein>
    <recommendedName>
        <fullName evidence="3">Zinc-ribbon domain-containing protein</fullName>
    </recommendedName>
</protein>
<accession>A0AAE7RU17</accession>
<dbReference type="Gene3D" id="3.30.40.220">
    <property type="match status" value="1"/>
</dbReference>
<sequence>MVNIGDKFGKLTVIENSRTRIKNSYYYKVRCECGKEYYVQCSSLKNGRTTMCKECSNKNRRLNIPLGYRFGTWEVISGPEYINNQLRYRVRCQCGNERWMPASQIMDSTKYQSCRRCANGKIVSNFRESFINRLRGNAILRNKEFAEDVTPEYLYDLLELQDFKCALTGDNLLPEDGSLDHVRKDLPLSLDRIDSSKGYIRGNLQWVTKRVNWMKGDMSTEELFEMCNKILNHANQQPSQPLTKLEGSETNS</sequence>
<dbReference type="GeneID" id="75691884"/>
<evidence type="ECO:0008006" key="3">
    <source>
        <dbReference type="Google" id="ProtNLM"/>
    </source>
</evidence>
<dbReference type="EMBL" id="MZ130478">
    <property type="protein sequence ID" value="QWM89374.1"/>
    <property type="molecule type" value="Genomic_DNA"/>
</dbReference>
<evidence type="ECO:0000313" key="1">
    <source>
        <dbReference type="EMBL" id="QWM89374.1"/>
    </source>
</evidence>
<keyword evidence="2" id="KW-1185">Reference proteome</keyword>
<proteinExistence type="predicted"/>
<gene>
    <name evidence="1" type="primary">gp_16038</name>
</gene>
<organism evidence="1 2">
    <name type="scientific">uncultured phage cr151_1</name>
    <dbReference type="NCBI Taxonomy" id="2986406"/>
    <lineage>
        <taxon>Viruses</taxon>
        <taxon>Duplodnaviria</taxon>
        <taxon>Heunggongvirae</taxon>
        <taxon>Uroviricota</taxon>
        <taxon>Caudoviricetes</taxon>
        <taxon>Crassvirales</taxon>
        <taxon>Steigviridae</taxon>
        <taxon>Asinivirinae</taxon>
        <taxon>Kolpuevirus</taxon>
        <taxon>Kolpuevirus coli</taxon>
    </lineage>
</organism>